<proteinExistence type="predicted"/>
<accession>A0AAU8B221</accession>
<dbReference type="EMBL" id="PP511521">
    <property type="protein sequence ID" value="XCD05035.1"/>
    <property type="molecule type" value="Genomic_DNA"/>
</dbReference>
<evidence type="ECO:0000313" key="1">
    <source>
        <dbReference type="EMBL" id="XCD05035.1"/>
    </source>
</evidence>
<protein>
    <submittedName>
        <fullName evidence="1">Uncharacterized protein</fullName>
    </submittedName>
</protein>
<name>A0AAU8B221_9CAUD</name>
<organism evidence="1">
    <name type="scientific">Dulem virus 36</name>
    <dbReference type="NCBI Taxonomy" id="3145754"/>
    <lineage>
        <taxon>Viruses</taxon>
        <taxon>Duplodnaviria</taxon>
        <taxon>Heunggongvirae</taxon>
        <taxon>Uroviricota</taxon>
        <taxon>Caudoviricetes</taxon>
    </lineage>
</organism>
<sequence length="134" mass="15336">MEYNKELREQLLEESGIILSKGERRRVMEISSKDFAYWCKRSGVDLHAEKSEWDLVIEAVAKWRSKKAMLSLVCSLEEGTVGSGILDMMSGTQSENKTSDVREEAARIRKEMNELAEFIKPKCGSTDFTDVYFV</sequence>
<reference evidence="1" key="1">
    <citation type="submission" date="2024-03" db="EMBL/GenBank/DDBJ databases">
        <title>Diverse circular DNA viruses in blood, oral, and fecal samples of captive lemurs.</title>
        <authorList>
            <person name="Paietta E.N."/>
            <person name="Kraberger S."/>
            <person name="Lund M.C."/>
            <person name="Custer J.M."/>
            <person name="Vargas K.M."/>
            <person name="Ehmke E.E."/>
            <person name="Yoder A.D."/>
            <person name="Varsani A."/>
        </authorList>
    </citation>
    <scope>NUCLEOTIDE SEQUENCE</scope>
    <source>
        <strain evidence="1">Duke_24FS_3</strain>
    </source>
</reference>